<sequence>MVAFHQRWVRYSNNVISSRSNYLNDKNIHLEEACRLKVLLISVPVQRKSNSAWNSGLLQTVQRKPGNPSNKHTRCVLTWDVSSPSASASRCWRLIFSVSSSPFSPRLWYPESRTTRRARGNNSSRLVRRAGTNRQICAAASFTDTSWSVSGFGSNGLKLQASLSAASASRCTCDGNNVGVTCVGLGGAPPPPLGLGVVPLPQDDSQVPTLNHYY</sequence>
<keyword evidence="2" id="KW-1185">Reference proteome</keyword>
<protein>
    <submittedName>
        <fullName evidence="1">Uncharacterized protein</fullName>
    </submittedName>
</protein>
<dbReference type="Proteomes" id="UP000786811">
    <property type="component" value="Unassembled WGS sequence"/>
</dbReference>
<evidence type="ECO:0000313" key="1">
    <source>
        <dbReference type="EMBL" id="CAG5100255.1"/>
    </source>
</evidence>
<gene>
    <name evidence="1" type="ORF">HICCMSTLAB_LOCUS9462</name>
</gene>
<organism evidence="1 2">
    <name type="scientific">Cotesia congregata</name>
    <name type="common">Parasitoid wasp</name>
    <name type="synonym">Apanteles congregatus</name>
    <dbReference type="NCBI Taxonomy" id="51543"/>
    <lineage>
        <taxon>Eukaryota</taxon>
        <taxon>Metazoa</taxon>
        <taxon>Ecdysozoa</taxon>
        <taxon>Arthropoda</taxon>
        <taxon>Hexapoda</taxon>
        <taxon>Insecta</taxon>
        <taxon>Pterygota</taxon>
        <taxon>Neoptera</taxon>
        <taxon>Endopterygota</taxon>
        <taxon>Hymenoptera</taxon>
        <taxon>Apocrita</taxon>
        <taxon>Ichneumonoidea</taxon>
        <taxon>Braconidae</taxon>
        <taxon>Microgastrinae</taxon>
        <taxon>Cotesia</taxon>
    </lineage>
</organism>
<accession>A0A8J2HKS3</accession>
<proteinExistence type="predicted"/>
<reference evidence="1" key="1">
    <citation type="submission" date="2021-04" db="EMBL/GenBank/DDBJ databases">
        <authorList>
            <person name="Chebbi M.A.C M."/>
        </authorList>
    </citation>
    <scope>NUCLEOTIDE SEQUENCE</scope>
</reference>
<dbReference type="EMBL" id="CAJNRD030001122">
    <property type="protein sequence ID" value="CAG5100255.1"/>
    <property type="molecule type" value="Genomic_DNA"/>
</dbReference>
<evidence type="ECO:0000313" key="2">
    <source>
        <dbReference type="Proteomes" id="UP000786811"/>
    </source>
</evidence>
<comment type="caution">
    <text evidence="1">The sequence shown here is derived from an EMBL/GenBank/DDBJ whole genome shotgun (WGS) entry which is preliminary data.</text>
</comment>
<dbReference type="AlphaFoldDB" id="A0A8J2HKS3"/>
<name>A0A8J2HKS3_COTCN</name>